<dbReference type="GO" id="GO:0043093">
    <property type="term" value="P:FtsZ-dependent cytokinesis"/>
    <property type="evidence" value="ECO:0007669"/>
    <property type="project" value="UniProtKB-UniRule"/>
</dbReference>
<protein>
    <recommendedName>
        <fullName evidence="9">Cell division protein FtsQ</fullName>
    </recommendedName>
</protein>
<comment type="subcellular location">
    <subcellularLocation>
        <location evidence="9">Cell inner membrane</location>
        <topology evidence="9">Single-pass type II membrane protein</topology>
    </subcellularLocation>
    <subcellularLocation>
        <location evidence="1">Membrane</location>
    </subcellularLocation>
    <text evidence="9">Localizes to the division septum.</text>
</comment>
<keyword evidence="2 9" id="KW-1003">Cell membrane</keyword>
<keyword evidence="7 9" id="KW-0472">Membrane</keyword>
<keyword evidence="6 9" id="KW-1133">Transmembrane helix</keyword>
<dbReference type="RefSeq" id="WP_253475034.1">
    <property type="nucleotide sequence ID" value="NZ_JALJXV010000002.1"/>
</dbReference>
<dbReference type="GO" id="GO:0005886">
    <property type="term" value="C:plasma membrane"/>
    <property type="evidence" value="ECO:0007669"/>
    <property type="project" value="UniProtKB-SubCell"/>
</dbReference>
<proteinExistence type="inferred from homology"/>
<evidence type="ECO:0000256" key="6">
    <source>
        <dbReference type="ARBA" id="ARBA00022989"/>
    </source>
</evidence>
<dbReference type="PROSITE" id="PS51779">
    <property type="entry name" value="POTRA"/>
    <property type="match status" value="1"/>
</dbReference>
<dbReference type="Gene3D" id="3.10.20.310">
    <property type="entry name" value="membrane protein fhac"/>
    <property type="match status" value="1"/>
</dbReference>
<evidence type="ECO:0000256" key="9">
    <source>
        <dbReference type="HAMAP-Rule" id="MF_00911"/>
    </source>
</evidence>
<name>A0AAE3KAU7_9GAMM</name>
<gene>
    <name evidence="9" type="primary">ftsQ</name>
    <name evidence="11" type="ORF">J2T57_000950</name>
</gene>
<dbReference type="PANTHER" id="PTHR35851">
    <property type="entry name" value="CELL DIVISION PROTEIN FTSQ"/>
    <property type="match status" value="1"/>
</dbReference>
<evidence type="ECO:0000256" key="7">
    <source>
        <dbReference type="ARBA" id="ARBA00023136"/>
    </source>
</evidence>
<reference evidence="11" key="1">
    <citation type="submission" date="2022-03" db="EMBL/GenBank/DDBJ databases">
        <title>Genomic Encyclopedia of Type Strains, Phase III (KMG-III): the genomes of soil and plant-associated and newly described type strains.</title>
        <authorList>
            <person name="Whitman W."/>
        </authorList>
    </citation>
    <scope>NUCLEOTIDE SEQUENCE</scope>
    <source>
        <strain evidence="11">ANL 6-2</strain>
    </source>
</reference>
<dbReference type="Gene3D" id="3.40.50.11690">
    <property type="entry name" value="Cell division protein FtsQ/DivIB"/>
    <property type="match status" value="1"/>
</dbReference>
<dbReference type="InterPro" id="IPR026579">
    <property type="entry name" value="FtsQ"/>
</dbReference>
<accession>A0AAE3KAU7</accession>
<evidence type="ECO:0000256" key="3">
    <source>
        <dbReference type="ARBA" id="ARBA00022519"/>
    </source>
</evidence>
<comment type="caution">
    <text evidence="11">The sequence shown here is derived from an EMBL/GenBank/DDBJ whole genome shotgun (WGS) entry which is preliminary data.</text>
</comment>
<keyword evidence="12" id="KW-1185">Reference proteome</keyword>
<dbReference type="Proteomes" id="UP001205843">
    <property type="component" value="Unassembled WGS sequence"/>
</dbReference>
<dbReference type="InterPro" id="IPR005548">
    <property type="entry name" value="Cell_div_FtsQ/DivIB_C"/>
</dbReference>
<feature type="transmembrane region" description="Helical" evidence="9">
    <location>
        <begin position="30"/>
        <end position="51"/>
    </location>
</feature>
<dbReference type="EMBL" id="JALJXV010000002">
    <property type="protein sequence ID" value="MCP1673851.1"/>
    <property type="molecule type" value="Genomic_DNA"/>
</dbReference>
<dbReference type="Pfam" id="PF08478">
    <property type="entry name" value="POTRA_1"/>
    <property type="match status" value="1"/>
</dbReference>
<dbReference type="InterPro" id="IPR034746">
    <property type="entry name" value="POTRA"/>
</dbReference>
<evidence type="ECO:0000313" key="12">
    <source>
        <dbReference type="Proteomes" id="UP001205843"/>
    </source>
</evidence>
<evidence type="ECO:0000256" key="8">
    <source>
        <dbReference type="ARBA" id="ARBA00023306"/>
    </source>
</evidence>
<dbReference type="Pfam" id="PF03799">
    <property type="entry name" value="FtsQ_DivIB_C"/>
    <property type="match status" value="1"/>
</dbReference>
<feature type="domain" description="POTRA" evidence="10">
    <location>
        <begin position="60"/>
        <end position="129"/>
    </location>
</feature>
<dbReference type="InterPro" id="IPR045335">
    <property type="entry name" value="FtsQ_C_sf"/>
</dbReference>
<evidence type="ECO:0000256" key="5">
    <source>
        <dbReference type="ARBA" id="ARBA00022692"/>
    </source>
</evidence>
<sequence>MRAPRRGARPNARQPQPARFRRFAAGFAKLGLVVVVVAGIGGIGAGGVYGYRYLSAPDTFPLQSVRFDSRLEHVRQADLRVALDPLLGQGFWGLDIAAIRQSLETLPWVSTAKVRRIWPATLQVTIREHRAVAQWNDDGLLSADNIVFRPPAETWPEGLPELHGPDGRAKEVGEHYREWGPRLAEVGLKLQSVTLDARESWRLELVDGVRLELGRHETDERLRRFINALNDLRARSDQDLLAVDLRYPNGFAVRWADGSGDNN</sequence>
<dbReference type="GO" id="GO:0090529">
    <property type="term" value="P:cell septum assembly"/>
    <property type="evidence" value="ECO:0007669"/>
    <property type="project" value="InterPro"/>
</dbReference>
<comment type="similarity">
    <text evidence="9">Belongs to the FtsQ/DivIB family. FtsQ subfamily.</text>
</comment>
<dbReference type="GO" id="GO:0032153">
    <property type="term" value="C:cell division site"/>
    <property type="evidence" value="ECO:0007669"/>
    <property type="project" value="UniProtKB-UniRule"/>
</dbReference>
<dbReference type="PANTHER" id="PTHR35851:SF1">
    <property type="entry name" value="CELL DIVISION PROTEIN FTSQ"/>
    <property type="match status" value="1"/>
</dbReference>
<evidence type="ECO:0000259" key="10">
    <source>
        <dbReference type="PROSITE" id="PS51779"/>
    </source>
</evidence>
<keyword evidence="5 9" id="KW-0812">Transmembrane</keyword>
<dbReference type="AlphaFoldDB" id="A0AAE3KAU7"/>
<keyword evidence="8 9" id="KW-0131">Cell cycle</keyword>
<dbReference type="InterPro" id="IPR013685">
    <property type="entry name" value="POTRA_FtsQ_type"/>
</dbReference>
<comment type="subunit">
    <text evidence="9">Part of a complex composed of FtsB, FtsL and FtsQ.</text>
</comment>
<comment type="function">
    <text evidence="9">Essential cell division protein. May link together the upstream cell division proteins, which are predominantly cytoplasmic, with the downstream cell division proteins, which are predominantly periplasmic. May control correct divisome assembly.</text>
</comment>
<evidence type="ECO:0000256" key="2">
    <source>
        <dbReference type="ARBA" id="ARBA00022475"/>
    </source>
</evidence>
<keyword evidence="4 9" id="KW-0132">Cell division</keyword>
<evidence type="ECO:0000313" key="11">
    <source>
        <dbReference type="EMBL" id="MCP1673851.1"/>
    </source>
</evidence>
<evidence type="ECO:0000256" key="4">
    <source>
        <dbReference type="ARBA" id="ARBA00022618"/>
    </source>
</evidence>
<dbReference type="HAMAP" id="MF_00911">
    <property type="entry name" value="FtsQ_subfam"/>
    <property type="match status" value="1"/>
</dbReference>
<keyword evidence="3 9" id="KW-0997">Cell inner membrane</keyword>
<evidence type="ECO:0000256" key="1">
    <source>
        <dbReference type="ARBA" id="ARBA00004370"/>
    </source>
</evidence>
<organism evidence="11 12">
    <name type="scientific">Natronocella acetinitrilica</name>
    <dbReference type="NCBI Taxonomy" id="414046"/>
    <lineage>
        <taxon>Bacteria</taxon>
        <taxon>Pseudomonadati</taxon>
        <taxon>Pseudomonadota</taxon>
        <taxon>Gammaproteobacteria</taxon>
        <taxon>Chromatiales</taxon>
        <taxon>Ectothiorhodospiraceae</taxon>
        <taxon>Natronocella</taxon>
    </lineage>
</organism>